<evidence type="ECO:0000256" key="1">
    <source>
        <dbReference type="SAM" id="MobiDB-lite"/>
    </source>
</evidence>
<feature type="non-terminal residue" evidence="2">
    <location>
        <position position="1"/>
    </location>
</feature>
<evidence type="ECO:0008006" key="4">
    <source>
        <dbReference type="Google" id="ProtNLM"/>
    </source>
</evidence>
<keyword evidence="3" id="KW-1185">Reference proteome</keyword>
<reference evidence="2" key="1">
    <citation type="journal article" date="2023" name="Science">
        <title>Genome structures resolve the early diversification of teleost fishes.</title>
        <authorList>
            <person name="Parey E."/>
            <person name="Louis A."/>
            <person name="Montfort J."/>
            <person name="Bouchez O."/>
            <person name="Roques C."/>
            <person name="Iampietro C."/>
            <person name="Lluch J."/>
            <person name="Castinel A."/>
            <person name="Donnadieu C."/>
            <person name="Desvignes T."/>
            <person name="Floi Bucao C."/>
            <person name="Jouanno E."/>
            <person name="Wen M."/>
            <person name="Mejri S."/>
            <person name="Dirks R."/>
            <person name="Jansen H."/>
            <person name="Henkel C."/>
            <person name="Chen W.J."/>
            <person name="Zahm M."/>
            <person name="Cabau C."/>
            <person name="Klopp C."/>
            <person name="Thompson A.W."/>
            <person name="Robinson-Rechavi M."/>
            <person name="Braasch I."/>
            <person name="Lecointre G."/>
            <person name="Bobe J."/>
            <person name="Postlethwait J.H."/>
            <person name="Berthelot C."/>
            <person name="Roest Crollius H."/>
            <person name="Guiguen Y."/>
        </authorList>
    </citation>
    <scope>NUCLEOTIDE SEQUENCE</scope>
    <source>
        <strain evidence="2">NC1722</strain>
    </source>
</reference>
<dbReference type="AlphaFoldDB" id="A0AAD7RAH6"/>
<dbReference type="GO" id="GO:0030318">
    <property type="term" value="P:melanocyte differentiation"/>
    <property type="evidence" value="ECO:0007669"/>
    <property type="project" value="TreeGrafter"/>
</dbReference>
<protein>
    <recommendedName>
        <fullName evidence="4">Melanoregulin</fullName>
    </recommendedName>
</protein>
<dbReference type="Proteomes" id="UP001221898">
    <property type="component" value="Unassembled WGS sequence"/>
</dbReference>
<gene>
    <name evidence="2" type="ORF">AAFF_G00281440</name>
</gene>
<feature type="compositionally biased region" description="Polar residues" evidence="1">
    <location>
        <begin position="69"/>
        <end position="89"/>
    </location>
</feature>
<dbReference type="PANTHER" id="PTHR34340:SF3">
    <property type="entry name" value="MELANOREGULIN"/>
    <property type="match status" value="1"/>
</dbReference>
<name>A0AAD7RAH6_9TELE</name>
<dbReference type="Pfam" id="PF15812">
    <property type="entry name" value="MREG"/>
    <property type="match status" value="1"/>
</dbReference>
<dbReference type="GO" id="GO:0032402">
    <property type="term" value="P:melanosome transport"/>
    <property type="evidence" value="ECO:0007669"/>
    <property type="project" value="InterPro"/>
</dbReference>
<sequence length="223" mass="25842">DPYSAQYSGGHGRLHCTARTRRLRKPVLFDVEDRKESVSMGPMDIFYAVFCCRCYVQQEIEEKDAILRNSEQGQEPEQTVWNSSRTSNCATEPECDGELHDFIMMRNQTDKDTEEWEKLNYDIHTLKCARREVSTRWRKILLQLGYQWEVDALLMVSRQGALSDCGNLAVATEMLQTLWAESGLFPAGYSTLDRYLFVMDRLVSLDSADDFVRLAKKKYPKKV</sequence>
<dbReference type="GO" id="GO:0042470">
    <property type="term" value="C:melanosome"/>
    <property type="evidence" value="ECO:0007669"/>
    <property type="project" value="InterPro"/>
</dbReference>
<dbReference type="PANTHER" id="PTHR34340">
    <property type="entry name" value="MELANOREGULIN"/>
    <property type="match status" value="1"/>
</dbReference>
<feature type="region of interest" description="Disordered" evidence="1">
    <location>
        <begin position="68"/>
        <end position="89"/>
    </location>
</feature>
<dbReference type="EMBL" id="JAINUG010000396">
    <property type="protein sequence ID" value="KAJ8372567.1"/>
    <property type="molecule type" value="Genomic_DNA"/>
</dbReference>
<evidence type="ECO:0000313" key="3">
    <source>
        <dbReference type="Proteomes" id="UP001221898"/>
    </source>
</evidence>
<accession>A0AAD7RAH6</accession>
<organism evidence="2 3">
    <name type="scientific">Aldrovandia affinis</name>
    <dbReference type="NCBI Taxonomy" id="143900"/>
    <lineage>
        <taxon>Eukaryota</taxon>
        <taxon>Metazoa</taxon>
        <taxon>Chordata</taxon>
        <taxon>Craniata</taxon>
        <taxon>Vertebrata</taxon>
        <taxon>Euteleostomi</taxon>
        <taxon>Actinopterygii</taxon>
        <taxon>Neopterygii</taxon>
        <taxon>Teleostei</taxon>
        <taxon>Notacanthiformes</taxon>
        <taxon>Halosauridae</taxon>
        <taxon>Aldrovandia</taxon>
    </lineage>
</organism>
<dbReference type="InterPro" id="IPR031638">
    <property type="entry name" value="Melanoregulin"/>
</dbReference>
<comment type="caution">
    <text evidence="2">The sequence shown here is derived from an EMBL/GenBank/DDBJ whole genome shotgun (WGS) entry which is preliminary data.</text>
</comment>
<proteinExistence type="predicted"/>
<evidence type="ECO:0000313" key="2">
    <source>
        <dbReference type="EMBL" id="KAJ8372567.1"/>
    </source>
</evidence>